<organism evidence="1 2">
    <name type="scientific">Leclercia adecarboxylata</name>
    <dbReference type="NCBI Taxonomy" id="83655"/>
    <lineage>
        <taxon>Bacteria</taxon>
        <taxon>Pseudomonadati</taxon>
        <taxon>Pseudomonadota</taxon>
        <taxon>Gammaproteobacteria</taxon>
        <taxon>Enterobacterales</taxon>
        <taxon>Enterobacteriaceae</taxon>
        <taxon>Leclercia</taxon>
    </lineage>
</organism>
<dbReference type="RefSeq" id="WP_104677979.1">
    <property type="nucleotide sequence ID" value="NZ_CP102376.1"/>
</dbReference>
<name>A0ABU6I947_9ENTR</name>
<gene>
    <name evidence="1" type="ORF">VOF76_18270</name>
</gene>
<evidence type="ECO:0000313" key="1">
    <source>
        <dbReference type="EMBL" id="MEC3938111.1"/>
    </source>
</evidence>
<accession>A0ABU6I947</accession>
<dbReference type="Proteomes" id="UP001357437">
    <property type="component" value="Unassembled WGS sequence"/>
</dbReference>
<comment type="caution">
    <text evidence="1">The sequence shown here is derived from an EMBL/GenBank/DDBJ whole genome shotgun (WGS) entry which is preliminary data.</text>
</comment>
<proteinExistence type="predicted"/>
<reference evidence="1 2" key="1">
    <citation type="submission" date="2024-01" db="EMBL/GenBank/DDBJ databases">
        <title>Comparative Genomics of Leclercia adecarboxylata Strains Isolated from Several Sources.</title>
        <authorList>
            <person name="Yescas-Zazueta V."/>
            <person name="Balbuena-Alonso M.G."/>
            <person name="Valencia D."/>
            <person name="Mendez-Pfeiffer P.A."/>
            <person name="Ballesteros-Monrreal M.G."/>
            <person name="Rocha-Gracia R.D.C."/>
            <person name="Barrios-Villa E."/>
        </authorList>
    </citation>
    <scope>NUCLEOTIDE SEQUENCE [LARGE SCALE GENOMIC DNA]</scope>
    <source>
        <strain evidence="1 2">33MEM</strain>
    </source>
</reference>
<sequence length="95" mass="10419">MVNNIDFVYSRATGRNRASLQLPANIADVEAVCGGSDILSAWIIYQFAIPDSLQGEIARIRRLFVAAMKEIKYTPATQLTELARTTASDSLPVEC</sequence>
<evidence type="ECO:0000313" key="2">
    <source>
        <dbReference type="Proteomes" id="UP001357437"/>
    </source>
</evidence>
<dbReference type="EMBL" id="JAYMCU010000037">
    <property type="protein sequence ID" value="MEC3938111.1"/>
    <property type="molecule type" value="Genomic_DNA"/>
</dbReference>
<keyword evidence="2" id="KW-1185">Reference proteome</keyword>
<protein>
    <submittedName>
        <fullName evidence="1">Uncharacterized protein</fullName>
    </submittedName>
</protein>